<organism evidence="1 2">
    <name type="scientific">Cetraspora pellucida</name>
    <dbReference type="NCBI Taxonomy" id="1433469"/>
    <lineage>
        <taxon>Eukaryota</taxon>
        <taxon>Fungi</taxon>
        <taxon>Fungi incertae sedis</taxon>
        <taxon>Mucoromycota</taxon>
        <taxon>Glomeromycotina</taxon>
        <taxon>Glomeromycetes</taxon>
        <taxon>Diversisporales</taxon>
        <taxon>Gigasporaceae</taxon>
        <taxon>Cetraspora</taxon>
    </lineage>
</organism>
<dbReference type="EMBL" id="CAJVPW010000045">
    <property type="protein sequence ID" value="CAG8440898.1"/>
    <property type="molecule type" value="Genomic_DNA"/>
</dbReference>
<protein>
    <submittedName>
        <fullName evidence="1">10161_t:CDS:1</fullName>
    </submittedName>
</protein>
<comment type="caution">
    <text evidence="1">The sequence shown here is derived from an EMBL/GenBank/DDBJ whole genome shotgun (WGS) entry which is preliminary data.</text>
</comment>
<evidence type="ECO:0000313" key="2">
    <source>
        <dbReference type="Proteomes" id="UP000789366"/>
    </source>
</evidence>
<reference evidence="1" key="1">
    <citation type="submission" date="2021-06" db="EMBL/GenBank/DDBJ databases">
        <authorList>
            <person name="Kallberg Y."/>
            <person name="Tangrot J."/>
            <person name="Rosling A."/>
        </authorList>
    </citation>
    <scope>NUCLEOTIDE SEQUENCE</scope>
    <source>
        <strain evidence="1">28 12/20/2015</strain>
    </source>
</reference>
<gene>
    <name evidence="1" type="ORF">SPELUC_LOCUS167</name>
</gene>
<name>A0ACA9JXF3_9GLOM</name>
<accession>A0ACA9JXF3</accession>
<dbReference type="Proteomes" id="UP000789366">
    <property type="component" value="Unassembled WGS sequence"/>
</dbReference>
<evidence type="ECO:0000313" key="1">
    <source>
        <dbReference type="EMBL" id="CAG8440898.1"/>
    </source>
</evidence>
<proteinExistence type="predicted"/>
<sequence length="502" mass="58181">MVYTEVFCLLFFVTFIFHLIKRPRIGVNEPPLVQYRFPIIGHTYYYLYDSENFLKKCREKYGEPFSLYVFGSVRTFTGVENSVEVLKNDSFDFHAAINKIFPLKDVFNQFKKLDPVYTSRVIREQISGKLDVYISRIQSELLFGIEKYFGDCKEPKTFRNIQHMLGLIVAKTVANVIIGEEVAQFEDIITSFAMVERGLTKMRFIPPILTFISLSLNAKFLTLPLKFGWNPISRHRDIFVKRYKPIVEERIRQRKKLGEKYIQKEDLLDFFLNEPHYKTDIVDDKYMDGLFAQLYAIVFASTSSTSKALAFALFDYGGRPELWNEIYEEQLKIYNDSNGNLSVEDVHKMVKLDCFLRESFRHSSNIAGLMHLFTGDSFTFSNGTTIPKDRLVFVYTRDTAFSDKFYGETANDFQPKRHITSRYNGKIVHTPAAKVDRSLLTFGVGKRACPGRLFAVNGIKLCLHKLILKYNIRTESGKVDPPRRFSALTLPPISGLVFENRN</sequence>
<keyword evidence="2" id="KW-1185">Reference proteome</keyword>